<proteinExistence type="predicted"/>
<evidence type="ECO:0000313" key="1">
    <source>
        <dbReference type="EMBL" id="KAJ1132347.1"/>
    </source>
</evidence>
<protein>
    <submittedName>
        <fullName evidence="1">Uncharacterized protein</fullName>
    </submittedName>
</protein>
<dbReference type="EMBL" id="JANPWB010000011">
    <property type="protein sequence ID" value="KAJ1132347.1"/>
    <property type="molecule type" value="Genomic_DNA"/>
</dbReference>
<evidence type="ECO:0000313" key="2">
    <source>
        <dbReference type="Proteomes" id="UP001066276"/>
    </source>
</evidence>
<comment type="caution">
    <text evidence="1">The sequence shown here is derived from an EMBL/GenBank/DDBJ whole genome shotgun (WGS) entry which is preliminary data.</text>
</comment>
<reference evidence="1" key="1">
    <citation type="journal article" date="2022" name="bioRxiv">
        <title>Sequencing and chromosome-scale assembly of the giantPleurodeles waltlgenome.</title>
        <authorList>
            <person name="Brown T."/>
            <person name="Elewa A."/>
            <person name="Iarovenko S."/>
            <person name="Subramanian E."/>
            <person name="Araus A.J."/>
            <person name="Petzold A."/>
            <person name="Susuki M."/>
            <person name="Suzuki K.-i.T."/>
            <person name="Hayashi T."/>
            <person name="Toyoda A."/>
            <person name="Oliveira C."/>
            <person name="Osipova E."/>
            <person name="Leigh N.D."/>
            <person name="Simon A."/>
            <person name="Yun M.H."/>
        </authorList>
    </citation>
    <scope>NUCLEOTIDE SEQUENCE</scope>
    <source>
        <strain evidence="1">20211129_DDA</strain>
        <tissue evidence="1">Liver</tissue>
    </source>
</reference>
<accession>A0AAV7PZ21</accession>
<name>A0AAV7PZ21_PLEWA</name>
<dbReference type="Proteomes" id="UP001066276">
    <property type="component" value="Chromosome 7"/>
</dbReference>
<dbReference type="AlphaFoldDB" id="A0AAV7PZ21"/>
<organism evidence="1 2">
    <name type="scientific">Pleurodeles waltl</name>
    <name type="common">Iberian ribbed newt</name>
    <dbReference type="NCBI Taxonomy" id="8319"/>
    <lineage>
        <taxon>Eukaryota</taxon>
        <taxon>Metazoa</taxon>
        <taxon>Chordata</taxon>
        <taxon>Craniata</taxon>
        <taxon>Vertebrata</taxon>
        <taxon>Euteleostomi</taxon>
        <taxon>Amphibia</taxon>
        <taxon>Batrachia</taxon>
        <taxon>Caudata</taxon>
        <taxon>Salamandroidea</taxon>
        <taxon>Salamandridae</taxon>
        <taxon>Pleurodelinae</taxon>
        <taxon>Pleurodeles</taxon>
    </lineage>
</organism>
<sequence>MPCRSSVAKETKRAQCVQPTHIVHALLISVAKETKRAQRAAARARVSRARVPAMCARAETVLCRALTNTEGLLRCRPAARALLTQLPIRAATSAHGGQGKDNSSMEVLRDSPKVIANQDLKMLLNV</sequence>
<keyword evidence="2" id="KW-1185">Reference proteome</keyword>
<gene>
    <name evidence="1" type="ORF">NDU88_010661</name>
</gene>